<evidence type="ECO:0000256" key="5">
    <source>
        <dbReference type="ARBA" id="ARBA00022829"/>
    </source>
</evidence>
<keyword evidence="5" id="KW-0159">Chromosome partition</keyword>
<evidence type="ECO:0000256" key="3">
    <source>
        <dbReference type="ARBA" id="ARBA00010042"/>
    </source>
</evidence>
<keyword evidence="6" id="KW-0206">Cytoskeleton</keyword>
<keyword evidence="11" id="KW-1185">Reference proteome</keyword>
<protein>
    <submittedName>
        <fullName evidence="10">INCENP protein</fullName>
    </submittedName>
</protein>
<evidence type="ECO:0000256" key="8">
    <source>
        <dbReference type="SAM" id="MobiDB-lite"/>
    </source>
</evidence>
<dbReference type="AlphaFoldDB" id="D2VCS0"/>
<feature type="region of interest" description="Disordered" evidence="8">
    <location>
        <begin position="792"/>
        <end position="937"/>
    </location>
</feature>
<dbReference type="OMA" id="CVKINFA"/>
<feature type="compositionally biased region" description="Polar residues" evidence="8">
    <location>
        <begin position="612"/>
        <end position="648"/>
    </location>
</feature>
<proteinExistence type="inferred from homology"/>
<dbReference type="VEuPathDB" id="AmoebaDB:NAEGRDRAFT_79461"/>
<evidence type="ECO:0000256" key="4">
    <source>
        <dbReference type="ARBA" id="ARBA00022490"/>
    </source>
</evidence>
<name>D2VCS0_NAEGR</name>
<feature type="compositionally biased region" description="Acidic residues" evidence="8">
    <location>
        <begin position="917"/>
        <end position="928"/>
    </location>
</feature>
<dbReference type="GeneID" id="8852942"/>
<accession>D2VCS0</accession>
<feature type="region of interest" description="Disordered" evidence="8">
    <location>
        <begin position="136"/>
        <end position="167"/>
    </location>
</feature>
<reference evidence="10 11" key="1">
    <citation type="journal article" date="2010" name="Cell">
        <title>The genome of Naegleria gruberi illuminates early eukaryotic versatility.</title>
        <authorList>
            <person name="Fritz-Laylin L.K."/>
            <person name="Prochnik S.E."/>
            <person name="Ginger M.L."/>
            <person name="Dacks J.B."/>
            <person name="Carpenter M.L."/>
            <person name="Field M.C."/>
            <person name="Kuo A."/>
            <person name="Paredez A."/>
            <person name="Chapman J."/>
            <person name="Pham J."/>
            <person name="Shu S."/>
            <person name="Neupane R."/>
            <person name="Cipriano M."/>
            <person name="Mancuso J."/>
            <person name="Tu H."/>
            <person name="Salamov A."/>
            <person name="Lindquist E."/>
            <person name="Shapiro H."/>
            <person name="Lucas S."/>
            <person name="Grigoriev I.V."/>
            <person name="Cande W.Z."/>
            <person name="Fulton C."/>
            <person name="Rokhsar D.S."/>
            <person name="Dawson S.C."/>
        </authorList>
    </citation>
    <scope>NUCLEOTIDE SEQUENCE [LARGE SCALE GENOMIC DNA]</scope>
    <source>
        <strain evidence="10 11">NEG-M</strain>
    </source>
</reference>
<dbReference type="Gene3D" id="6.10.250.2990">
    <property type="match status" value="1"/>
</dbReference>
<dbReference type="InterPro" id="IPR005635">
    <property type="entry name" value="Inner_centromere_prot_ARK-bd"/>
</dbReference>
<dbReference type="KEGG" id="ngr:NAEGRDRAFT_79461"/>
<organism evidence="11">
    <name type="scientific">Naegleria gruberi</name>
    <name type="common">Amoeba</name>
    <dbReference type="NCBI Taxonomy" id="5762"/>
    <lineage>
        <taxon>Eukaryota</taxon>
        <taxon>Discoba</taxon>
        <taxon>Heterolobosea</taxon>
        <taxon>Tetramitia</taxon>
        <taxon>Eutetramitia</taxon>
        <taxon>Vahlkampfiidae</taxon>
        <taxon>Naegleria</taxon>
    </lineage>
</organism>
<keyword evidence="4" id="KW-0963">Cytoplasm</keyword>
<keyword evidence="7" id="KW-0539">Nucleus</keyword>
<dbReference type="STRING" id="5762.D2VCS0"/>
<feature type="compositionally biased region" description="Basic and acidic residues" evidence="8">
    <location>
        <begin position="819"/>
        <end position="831"/>
    </location>
</feature>
<dbReference type="PANTHER" id="PTHR13142">
    <property type="entry name" value="INNER CENTROMERE PROTEIN"/>
    <property type="match status" value="1"/>
</dbReference>
<evidence type="ECO:0000259" key="9">
    <source>
        <dbReference type="Pfam" id="PF03941"/>
    </source>
</evidence>
<evidence type="ECO:0000313" key="10">
    <source>
        <dbReference type="EMBL" id="EFC45357.1"/>
    </source>
</evidence>
<dbReference type="GO" id="GO:0007059">
    <property type="term" value="P:chromosome segregation"/>
    <property type="evidence" value="ECO:0007669"/>
    <property type="project" value="UniProtKB-KW"/>
</dbReference>
<dbReference type="Proteomes" id="UP000006671">
    <property type="component" value="Unassembled WGS sequence"/>
</dbReference>
<comment type="similarity">
    <text evidence="3">Belongs to the INCENP family.</text>
</comment>
<feature type="compositionally biased region" description="Low complexity" evidence="8">
    <location>
        <begin position="894"/>
        <end position="905"/>
    </location>
</feature>
<dbReference type="InParanoid" id="D2VCS0"/>
<evidence type="ECO:0000256" key="7">
    <source>
        <dbReference type="ARBA" id="ARBA00023242"/>
    </source>
</evidence>
<evidence type="ECO:0000313" key="11">
    <source>
        <dbReference type="Proteomes" id="UP000006671"/>
    </source>
</evidence>
<dbReference type="EMBL" id="GG738863">
    <property type="protein sequence ID" value="EFC45357.1"/>
    <property type="molecule type" value="Genomic_DNA"/>
</dbReference>
<comment type="subcellular location">
    <subcellularLocation>
        <location evidence="2">Cytoplasm</location>
        <location evidence="2">Cytoskeleton</location>
        <location evidence="2">Spindle</location>
    </subcellularLocation>
    <subcellularLocation>
        <location evidence="1">Nucleus</location>
    </subcellularLocation>
</comment>
<sequence length="1018" mass="113813">MLKQLLGEIDGIGKSSMDGLHSLFESQMNDLTMRAQNYKEQITNTSSYFYATPSFKVGVKGQLNSNKKPFPFSFNSGSAKKTPLKSPPHLHKTPIGSPHSFRKQTPLGTRNFDQELNIQPHNVTISQSPLFKFKSPIAMTSGGNKKKRKSSSVSKRNMLSPPPMIDSNVELPKEIELYAPIPPLEFDKDLGIDKDDEMDTDSIKPIEPVLMSKKNSVMSVDMELGVVTALPQPESKQEMISSPPPPQTITLLQQFQEPQQLSYERPLQPVVIPPSTIFQLPKVKEEPISDEEEIVVKKNRQPKRKPKLIAVQQPNNNTTNANVSVSTVAQEPPKEPEVIVIDDAKSDVTEQLSCLLISEALKENEKNEQALEQSNIVPVHSFIVKQEIVDSPEVVNKTFNRTCLDEMNISMIQPIEEDRKQTEFSFLSKTKLFQDAHDESDDSILCFSASDDDLFEDDKEEHENDVCVKINFAPPPVVNIFERQQSVQIPNPFSNLKKTNSAEAVKVTSLQEKIKSLKSEPCIPSIHSMMQKADADRPSLELSEPPCTPTRTPSISGAIEKLGQLSIHNKIEVMFSPPEVQLSPPPFDSIPDFSSPKYSSLQHIKSEVATPRQVQSQDDNNALTPKNDMQLSTPPTTSNVKEPPTISQHGKYKPFTPKFMEPRPNPTASSEIPYEDPFATLRRDSIDIIDVDENEHKRKFTNKVSTESNDQKRLKLSETNRISISSVSSCSSISSFHSNASIGELSNPGVGNVVSNIFTGVKSFVFKVAQNKNKSSVGASKKAISSLKLAEAAKKKEEDKKNAKKEKLEKQLALQKKKKEQEDKLKEDAKKQTKLVKTNSSNNTSQKSIVEGLALASGSRSSNISTCSNSTNSQTNKKIIGPQIGPMNKPQPPKKQTTLTTKPLTAVPEPRVSSYDLSDEYDSSEDDEVAKRRRQHKKIPSWAQGETLKKNIIRTTKIDPDRIFGSVRTCNLEDIFKGTTNQVMINRFRQRTSSSNWTADHFTLEEEEEYREEMGFTL</sequence>
<dbReference type="GO" id="GO:0005634">
    <property type="term" value="C:nucleus"/>
    <property type="evidence" value="ECO:0007669"/>
    <property type="project" value="UniProtKB-SubCell"/>
</dbReference>
<dbReference type="eggNOG" id="ENOG502RX7J">
    <property type="taxonomic scope" value="Eukaryota"/>
</dbReference>
<dbReference type="PANTHER" id="PTHR13142:SF1">
    <property type="entry name" value="INNER CENTROMERE PROTEIN"/>
    <property type="match status" value="1"/>
</dbReference>
<dbReference type="Pfam" id="PF03941">
    <property type="entry name" value="INCENP_ARK-bind"/>
    <property type="match status" value="1"/>
</dbReference>
<evidence type="ECO:0000256" key="6">
    <source>
        <dbReference type="ARBA" id="ARBA00023212"/>
    </source>
</evidence>
<feature type="domain" description="Inner centromere protein ARK-binding" evidence="9">
    <location>
        <begin position="922"/>
        <end position="976"/>
    </location>
</feature>
<feature type="region of interest" description="Disordered" evidence="8">
    <location>
        <begin position="534"/>
        <end position="555"/>
    </location>
</feature>
<evidence type="ECO:0000256" key="1">
    <source>
        <dbReference type="ARBA" id="ARBA00004123"/>
    </source>
</evidence>
<feature type="compositionally biased region" description="Low complexity" evidence="8">
    <location>
        <begin position="857"/>
        <end position="876"/>
    </location>
</feature>
<feature type="region of interest" description="Disordered" evidence="8">
    <location>
        <begin position="607"/>
        <end position="673"/>
    </location>
</feature>
<dbReference type="GO" id="GO:0005819">
    <property type="term" value="C:spindle"/>
    <property type="evidence" value="ECO:0007669"/>
    <property type="project" value="UniProtKB-SubCell"/>
</dbReference>
<evidence type="ECO:0000256" key="2">
    <source>
        <dbReference type="ARBA" id="ARBA00004186"/>
    </source>
</evidence>
<feature type="region of interest" description="Disordered" evidence="8">
    <location>
        <begin position="75"/>
        <end position="107"/>
    </location>
</feature>
<gene>
    <name evidence="10" type="ORF">NAEGRDRAFT_79461</name>
</gene>
<dbReference type="RefSeq" id="XP_002678101.1">
    <property type="nucleotide sequence ID" value="XM_002678055.1"/>
</dbReference>
<feature type="compositionally biased region" description="Basic and acidic residues" evidence="8">
    <location>
        <begin position="792"/>
        <end position="810"/>
    </location>
</feature>
<dbReference type="OrthoDB" id="6123at2759"/>